<evidence type="ECO:0000256" key="10">
    <source>
        <dbReference type="ARBA" id="ARBA00022664"/>
    </source>
</evidence>
<dbReference type="Proteomes" id="UP000645828">
    <property type="component" value="Unassembled WGS sequence"/>
</dbReference>
<dbReference type="InterPro" id="IPR035979">
    <property type="entry name" value="RBD_domain_sf"/>
</dbReference>
<keyword evidence="24" id="KW-0234">DNA repair</keyword>
<evidence type="ECO:0000256" key="5">
    <source>
        <dbReference type="ARBA" id="ARBA00022481"/>
    </source>
</evidence>
<keyword evidence="5" id="KW-0488">Methylation</keyword>
<keyword evidence="13" id="KW-0832">Ubl conjugation</keyword>
<evidence type="ECO:0000256" key="14">
    <source>
        <dbReference type="ARBA" id="ARBA00022859"/>
    </source>
</evidence>
<dbReference type="GO" id="GO:0005730">
    <property type="term" value="C:nucleolus"/>
    <property type="evidence" value="ECO:0007669"/>
    <property type="project" value="UniProtKB-SubCell"/>
</dbReference>
<feature type="region of interest" description="Disordered" evidence="29">
    <location>
        <begin position="33"/>
        <end position="72"/>
    </location>
</feature>
<proteinExistence type="predicted"/>
<dbReference type="GO" id="GO:0006397">
    <property type="term" value="P:mRNA processing"/>
    <property type="evidence" value="ECO:0007669"/>
    <property type="project" value="UniProtKB-KW"/>
</dbReference>
<evidence type="ECO:0000256" key="11">
    <source>
        <dbReference type="ARBA" id="ARBA00022737"/>
    </source>
</evidence>
<evidence type="ECO:0000256" key="2">
    <source>
        <dbReference type="ARBA" id="ARBA00004324"/>
    </source>
</evidence>
<dbReference type="GO" id="GO:0045087">
    <property type="term" value="P:innate immune response"/>
    <property type="evidence" value="ECO:0007669"/>
    <property type="project" value="UniProtKB-KW"/>
</dbReference>
<feature type="domain" description="RRM" evidence="30">
    <location>
        <begin position="95"/>
        <end position="167"/>
    </location>
</feature>
<organism evidence="31 32">
    <name type="scientific">Nyctereutes procyonoides</name>
    <name type="common">Raccoon dog</name>
    <name type="synonym">Canis procyonoides</name>
    <dbReference type="NCBI Taxonomy" id="34880"/>
    <lineage>
        <taxon>Eukaryota</taxon>
        <taxon>Metazoa</taxon>
        <taxon>Chordata</taxon>
        <taxon>Craniata</taxon>
        <taxon>Vertebrata</taxon>
        <taxon>Euteleostomi</taxon>
        <taxon>Mammalia</taxon>
        <taxon>Eutheria</taxon>
        <taxon>Laurasiatheria</taxon>
        <taxon>Carnivora</taxon>
        <taxon>Caniformia</taxon>
        <taxon>Canidae</taxon>
        <taxon>Nyctereutes</taxon>
    </lineage>
</organism>
<keyword evidence="32" id="KW-1185">Reference proteome</keyword>
<evidence type="ECO:0000256" key="6">
    <source>
        <dbReference type="ARBA" id="ARBA00022491"/>
    </source>
</evidence>
<feature type="domain" description="RRM" evidence="30">
    <location>
        <begin position="169"/>
        <end position="250"/>
    </location>
</feature>
<dbReference type="GO" id="GO:0003723">
    <property type="term" value="F:RNA binding"/>
    <property type="evidence" value="ECO:0007669"/>
    <property type="project" value="UniProtKB-UniRule"/>
</dbReference>
<keyword evidence="11" id="KW-0677">Repeat</keyword>
<dbReference type="GO" id="GO:0008380">
    <property type="term" value="P:RNA splicing"/>
    <property type="evidence" value="ECO:0007669"/>
    <property type="project" value="UniProtKB-KW"/>
</dbReference>
<dbReference type="FunFam" id="3.30.70.330:FF:000043">
    <property type="entry name" value="paraspeckle component 1 isoform X1"/>
    <property type="match status" value="1"/>
</dbReference>
<dbReference type="Gene3D" id="3.30.70.330">
    <property type="match status" value="2"/>
</dbReference>
<dbReference type="GO" id="GO:0005694">
    <property type="term" value="C:chromosome"/>
    <property type="evidence" value="ECO:0007669"/>
    <property type="project" value="UniProtKB-SubCell"/>
</dbReference>
<dbReference type="FunFam" id="3.30.70.330:FF:000226">
    <property type="entry name" value="Non-POU domain-containing octamer-binding protein"/>
    <property type="match status" value="1"/>
</dbReference>
<evidence type="ECO:0000256" key="3">
    <source>
        <dbReference type="ARBA" id="ARBA00004604"/>
    </source>
</evidence>
<evidence type="ECO:0000256" key="13">
    <source>
        <dbReference type="ARBA" id="ARBA00022843"/>
    </source>
</evidence>
<keyword evidence="19" id="KW-0238">DNA-binding</keyword>
<evidence type="ECO:0000256" key="29">
    <source>
        <dbReference type="SAM" id="MobiDB-lite"/>
    </source>
</evidence>
<keyword evidence="14" id="KW-0391">Immunity</keyword>
<dbReference type="GO" id="GO:0006281">
    <property type="term" value="P:DNA repair"/>
    <property type="evidence" value="ECO:0007669"/>
    <property type="project" value="UniProtKB-KW"/>
</dbReference>
<feature type="compositionally biased region" description="Basic residues" evidence="29">
    <location>
        <begin position="36"/>
        <end position="49"/>
    </location>
</feature>
<keyword evidence="6" id="KW-0678">Repressor</keyword>
<evidence type="ECO:0000256" key="7">
    <source>
        <dbReference type="ARBA" id="ARBA00022499"/>
    </source>
</evidence>
<dbReference type="GO" id="GO:0006310">
    <property type="term" value="P:DNA recombination"/>
    <property type="evidence" value="ECO:0007669"/>
    <property type="project" value="UniProtKB-KW"/>
</dbReference>
<evidence type="ECO:0000256" key="23">
    <source>
        <dbReference type="ARBA" id="ARBA00023187"/>
    </source>
</evidence>
<feature type="region of interest" description="Disordered" evidence="29">
    <location>
        <begin position="400"/>
        <end position="426"/>
    </location>
</feature>
<keyword evidence="20" id="KW-0010">Activator</keyword>
<evidence type="ECO:0000256" key="1">
    <source>
        <dbReference type="ARBA" id="ARBA00004286"/>
    </source>
</evidence>
<evidence type="ECO:0000259" key="30">
    <source>
        <dbReference type="PROSITE" id="PS50102"/>
    </source>
</evidence>
<evidence type="ECO:0000256" key="25">
    <source>
        <dbReference type="ARBA" id="ARBA00023242"/>
    </source>
</evidence>
<evidence type="ECO:0000256" key="26">
    <source>
        <dbReference type="ARBA" id="ARBA00063155"/>
    </source>
</evidence>
<keyword evidence="10" id="KW-0507">mRNA processing</keyword>
<keyword evidence="8" id="KW-0597">Phosphoprotein</keyword>
<evidence type="ECO:0000256" key="15">
    <source>
        <dbReference type="ARBA" id="ARBA00022884"/>
    </source>
</evidence>
<dbReference type="PANTHER" id="PTHR23189">
    <property type="entry name" value="RNA RECOGNITION MOTIF-CONTAINING"/>
    <property type="match status" value="1"/>
</dbReference>
<evidence type="ECO:0000313" key="31">
    <source>
        <dbReference type="EMBL" id="CAD7672378.1"/>
    </source>
</evidence>
<name>A0A811Y6R2_NYCPR</name>
<comment type="subcellular location">
    <subcellularLocation>
        <location evidence="1">Chromosome</location>
    </subcellularLocation>
    <subcellularLocation>
        <location evidence="2">Nucleus speckle</location>
    </subcellularLocation>
    <subcellularLocation>
        <location evidence="3">Nucleus</location>
        <location evidence="3">Nucleolus</location>
    </subcellularLocation>
</comment>
<evidence type="ECO:0000256" key="20">
    <source>
        <dbReference type="ARBA" id="ARBA00023159"/>
    </source>
</evidence>
<sequence>MCVKMGDVETLCFPLNFARGAKTQSNKTFNLEKQNHTPRKHHQHHHQQHHQQQQQQPPPPPIPANGQQASSQNEGLTIDLKNFRKPGEKTFTQRSRLFVGNLPPDITEEEMRKLFEKYRKAGEVFIHKDKGFGFIHLETRTLVEIAEVELDNRPLRGKQLRVRFAYHSASLIVRNLPQYVSNEVVEETFSVFGQVERAVVIVDDRGRPSGKGIVEFSGKPAAWKALDRCREGSCLLTTVPRPVTVEPMAQLDDEQGLPEKLVIKNQQLGIPGWLSGLGPAFGPGHDPGEREQPPRRQEELRRSCTTKKQEEERRRREEEMQRQQEGFKGTFPNAREQEIRMGQMAMGGAINNRGAMSPALVPAGTPAPPGPATMMPDGTLELTPPTTERFGQAATMEGIGAIGGTPPAFNRAAPGAEFAPNKRRRY</sequence>
<keyword evidence="15 28" id="KW-0694">RNA-binding</keyword>
<dbReference type="GO" id="GO:0003677">
    <property type="term" value="F:DNA binding"/>
    <property type="evidence" value="ECO:0007669"/>
    <property type="project" value="UniProtKB-KW"/>
</dbReference>
<protein>
    <recommendedName>
        <fullName evidence="27">Non-POU domain-containing octamer-binding protein</fullName>
    </recommendedName>
</protein>
<gene>
    <name evidence="31" type="ORF">NYPRO_LOCUS5173</name>
</gene>
<keyword evidence="25" id="KW-0539">Nucleus</keyword>
<evidence type="ECO:0000256" key="28">
    <source>
        <dbReference type="PROSITE-ProRule" id="PRU00176"/>
    </source>
</evidence>
<keyword evidence="4" id="KW-0158">Chromosome</keyword>
<dbReference type="InterPro" id="IPR000504">
    <property type="entry name" value="RRM_dom"/>
</dbReference>
<keyword evidence="17" id="KW-0805">Transcription regulation</keyword>
<keyword evidence="23" id="KW-0508">mRNA splicing</keyword>
<keyword evidence="9" id="KW-0399">Innate immunity</keyword>
<dbReference type="SMART" id="SM00360">
    <property type="entry name" value="RRM"/>
    <property type="match status" value="2"/>
</dbReference>
<evidence type="ECO:0000256" key="21">
    <source>
        <dbReference type="ARBA" id="ARBA00023163"/>
    </source>
</evidence>
<evidence type="ECO:0000256" key="17">
    <source>
        <dbReference type="ARBA" id="ARBA00023015"/>
    </source>
</evidence>
<dbReference type="SUPFAM" id="SSF54928">
    <property type="entry name" value="RNA-binding domain, RBD"/>
    <property type="match status" value="1"/>
</dbReference>
<keyword evidence="16" id="KW-0007">Acetylation</keyword>
<evidence type="ECO:0000313" key="32">
    <source>
        <dbReference type="Proteomes" id="UP000645828"/>
    </source>
</evidence>
<evidence type="ECO:0000256" key="27">
    <source>
        <dbReference type="ARBA" id="ARBA00068166"/>
    </source>
</evidence>
<keyword evidence="7" id="KW-1017">Isopeptide bond</keyword>
<dbReference type="PROSITE" id="PS50102">
    <property type="entry name" value="RRM"/>
    <property type="match status" value="2"/>
</dbReference>
<comment type="subunit">
    <text evidence="26">Monomer and component of the SFPQ-NONO complex, which is probably a heterotetramer of two 52 kDa (NONO) and two 100 kDa (SFPQ) subunits. NONO is a component of spliceosome and U5.4/6 snRNP complexes. Interacts with CPNE4 (via VWFA domain). Forms heterodimers with PSPC1; this involves formation of a coiled coil domain by helices from both proteins. Part of complex consisting of SFPQ, NONO and MATR3. Part of a complex consisting of SFPQ, NONO and NR5A1. Part of a complex consisting of SFPQ, NONO and TOP1. Interacts with SPI1 and SPIB. Interacts with RNF43. Interacts with PER1 and PER2. Part of the HDP-RNP complex composed of at least HEXIM1, PRKDC, XRCC5, XRCC6, paraspeckle proteins (SFPQ, NONO, PSPC1, RBM14, and MATR3) and NEAT1 RNA. Interacts (via second RRM domain) with WASL; the interaction is direct. Component of a multiprotein complex with WASL and SFPQ. Interacts with ERCC6. Interacts (via DNA-binding domain) with TET1.</text>
</comment>
<feature type="region of interest" description="Disordered" evidence="29">
    <location>
        <begin position="274"/>
        <end position="334"/>
    </location>
</feature>
<dbReference type="EMBL" id="CAJHUB010000666">
    <property type="protein sequence ID" value="CAD7672378.1"/>
    <property type="molecule type" value="Genomic_DNA"/>
</dbReference>
<keyword evidence="12" id="KW-0227">DNA damage</keyword>
<dbReference type="GO" id="GO:0016607">
    <property type="term" value="C:nuclear speck"/>
    <property type="evidence" value="ECO:0007669"/>
    <property type="project" value="UniProtKB-SubCell"/>
</dbReference>
<evidence type="ECO:0000256" key="4">
    <source>
        <dbReference type="ARBA" id="ARBA00022454"/>
    </source>
</evidence>
<feature type="compositionally biased region" description="Basic and acidic residues" evidence="29">
    <location>
        <begin position="286"/>
        <end position="322"/>
    </location>
</feature>
<evidence type="ECO:0000256" key="18">
    <source>
        <dbReference type="ARBA" id="ARBA00023054"/>
    </source>
</evidence>
<keyword evidence="22" id="KW-0233">DNA recombination</keyword>
<evidence type="ECO:0000256" key="22">
    <source>
        <dbReference type="ARBA" id="ARBA00023172"/>
    </source>
</evidence>
<evidence type="ECO:0000256" key="12">
    <source>
        <dbReference type="ARBA" id="ARBA00022763"/>
    </source>
</evidence>
<evidence type="ECO:0000256" key="19">
    <source>
        <dbReference type="ARBA" id="ARBA00023125"/>
    </source>
</evidence>
<evidence type="ECO:0000256" key="8">
    <source>
        <dbReference type="ARBA" id="ARBA00022553"/>
    </source>
</evidence>
<evidence type="ECO:0000256" key="9">
    <source>
        <dbReference type="ARBA" id="ARBA00022588"/>
    </source>
</evidence>
<evidence type="ECO:0000256" key="16">
    <source>
        <dbReference type="ARBA" id="ARBA00022990"/>
    </source>
</evidence>
<keyword evidence="21" id="KW-0804">Transcription</keyword>
<dbReference type="AlphaFoldDB" id="A0A811Y6R2"/>
<comment type="caution">
    <text evidence="31">The sequence shown here is derived from an EMBL/GenBank/DDBJ whole genome shotgun (WGS) entry which is preliminary data.</text>
</comment>
<dbReference type="Pfam" id="PF00076">
    <property type="entry name" value="RRM_1"/>
    <property type="match status" value="2"/>
</dbReference>
<dbReference type="InterPro" id="IPR012677">
    <property type="entry name" value="Nucleotide-bd_a/b_plait_sf"/>
</dbReference>
<keyword evidence="18" id="KW-0175">Coiled coil</keyword>
<evidence type="ECO:0000256" key="24">
    <source>
        <dbReference type="ARBA" id="ARBA00023204"/>
    </source>
</evidence>
<reference evidence="31" key="1">
    <citation type="submission" date="2020-12" db="EMBL/GenBank/DDBJ databases">
        <authorList>
            <consortium name="Molecular Ecology Group"/>
        </authorList>
    </citation>
    <scope>NUCLEOTIDE SEQUENCE</scope>
    <source>
        <strain evidence="31">TBG_1078</strain>
    </source>
</reference>
<accession>A0A811Y6R2</accession>